<comment type="caution">
    <text evidence="2">The sequence shown here is derived from an EMBL/GenBank/DDBJ whole genome shotgun (WGS) entry which is preliminary data.</text>
</comment>
<protein>
    <submittedName>
        <fullName evidence="2">Uroporphyrinogen-III synthase HemD</fullName>
    </submittedName>
</protein>
<dbReference type="InterPro" id="IPR036108">
    <property type="entry name" value="4pyrrol_syn_uPrphyn_synt_sf"/>
</dbReference>
<organism evidence="2 3">
    <name type="scientific">Bifidobacterium vansinderenii</name>
    <dbReference type="NCBI Taxonomy" id="1984871"/>
    <lineage>
        <taxon>Bacteria</taxon>
        <taxon>Bacillati</taxon>
        <taxon>Actinomycetota</taxon>
        <taxon>Actinomycetes</taxon>
        <taxon>Bifidobacteriales</taxon>
        <taxon>Bifidobacteriaceae</taxon>
        <taxon>Bifidobacterium</taxon>
    </lineage>
</organism>
<reference evidence="2 3" key="1">
    <citation type="submission" date="2017-05" db="EMBL/GenBank/DDBJ databases">
        <title>Bifidobacterium vansinderenii sp. nov.</title>
        <authorList>
            <person name="Lugli G.A."/>
            <person name="Duranti S."/>
            <person name="Mangifesta M."/>
        </authorList>
    </citation>
    <scope>NUCLEOTIDE SEQUENCE [LARGE SCALE GENOMIC DNA]</scope>
    <source>
        <strain evidence="2 3">Tam10B</strain>
    </source>
</reference>
<dbReference type="Gene3D" id="3.40.50.10090">
    <property type="match status" value="1"/>
</dbReference>
<sequence length="274" mass="30583">MTVLITYPRHRIPRDLQDRLDLATAPIPPLYLPLRRLRAVPLSSQDRDCIARSDYLIVTSNFALSTLIDHILPSLDSAWRGTLIALSRKMEVSANAAGLRHVLVPDEENRHGLHRLLTTLMPTLPPDAVVTELCGNLHVPDSHEPSHKTDIDVPKIRIYENTWEPIDKQRAADEIRRSLAVGKAHDSTTDNDVRIDRIVVTSPSAYQRLQGIIAATPESFSKKITYYTLGPSTARIIAADHHPVILPTTNTNVLRQTLTQLLRALPPCPKPQCA</sequence>
<gene>
    <name evidence="2" type="ORF">Tam10B_1222</name>
</gene>
<keyword evidence="3" id="KW-1185">Reference proteome</keyword>
<evidence type="ECO:0000313" key="3">
    <source>
        <dbReference type="Proteomes" id="UP000215433"/>
    </source>
</evidence>
<evidence type="ECO:0000259" key="1">
    <source>
        <dbReference type="Pfam" id="PF02602"/>
    </source>
</evidence>
<dbReference type="AlphaFoldDB" id="A0A229VY29"/>
<name>A0A229VY29_9BIFI</name>
<dbReference type="RefSeq" id="WP_093960389.1">
    <property type="nucleotide sequence ID" value="NZ_NEWD01000015.1"/>
</dbReference>
<dbReference type="GO" id="GO:0033014">
    <property type="term" value="P:tetrapyrrole biosynthetic process"/>
    <property type="evidence" value="ECO:0007669"/>
    <property type="project" value="InterPro"/>
</dbReference>
<dbReference type="EMBL" id="NEWD01000015">
    <property type="protein sequence ID" value="OXN00533.1"/>
    <property type="molecule type" value="Genomic_DNA"/>
</dbReference>
<dbReference type="Proteomes" id="UP000215433">
    <property type="component" value="Unassembled WGS sequence"/>
</dbReference>
<dbReference type="OrthoDB" id="2294987at2"/>
<dbReference type="Pfam" id="PF02602">
    <property type="entry name" value="HEM4"/>
    <property type="match status" value="1"/>
</dbReference>
<feature type="domain" description="Tetrapyrrole biosynthesis uroporphyrinogen III synthase" evidence="1">
    <location>
        <begin position="50"/>
        <end position="244"/>
    </location>
</feature>
<evidence type="ECO:0000313" key="2">
    <source>
        <dbReference type="EMBL" id="OXN00533.1"/>
    </source>
</evidence>
<dbReference type="InterPro" id="IPR003754">
    <property type="entry name" value="4pyrrol_synth_uPrphyn_synth"/>
</dbReference>
<accession>A0A229VY29</accession>
<dbReference type="GO" id="GO:0004852">
    <property type="term" value="F:uroporphyrinogen-III synthase activity"/>
    <property type="evidence" value="ECO:0007669"/>
    <property type="project" value="InterPro"/>
</dbReference>
<dbReference type="SUPFAM" id="SSF69618">
    <property type="entry name" value="HemD-like"/>
    <property type="match status" value="1"/>
</dbReference>
<proteinExistence type="predicted"/>